<name>A0A919M740_9ACTN</name>
<reference evidence="2" key="1">
    <citation type="submission" date="2021-01" db="EMBL/GenBank/DDBJ databases">
        <title>Whole genome shotgun sequence of Actinoplanes ferrugineus NBRC 15555.</title>
        <authorList>
            <person name="Komaki H."/>
            <person name="Tamura T."/>
        </authorList>
    </citation>
    <scope>NUCLEOTIDE SEQUENCE</scope>
    <source>
        <strain evidence="2">NBRC 15555</strain>
    </source>
</reference>
<protein>
    <submittedName>
        <fullName evidence="2">Oxidoreductase</fullName>
    </submittedName>
</protein>
<dbReference type="Pfam" id="PF01370">
    <property type="entry name" value="Epimerase"/>
    <property type="match status" value="1"/>
</dbReference>
<dbReference type="InterPro" id="IPR051783">
    <property type="entry name" value="NAD(P)-dependent_oxidoreduct"/>
</dbReference>
<dbReference type="InterPro" id="IPR036291">
    <property type="entry name" value="NAD(P)-bd_dom_sf"/>
</dbReference>
<dbReference type="Gene3D" id="3.40.50.720">
    <property type="entry name" value="NAD(P)-binding Rossmann-like Domain"/>
    <property type="match status" value="1"/>
</dbReference>
<organism evidence="2 3">
    <name type="scientific">Paractinoplanes ferrugineus</name>
    <dbReference type="NCBI Taxonomy" id="113564"/>
    <lineage>
        <taxon>Bacteria</taxon>
        <taxon>Bacillati</taxon>
        <taxon>Actinomycetota</taxon>
        <taxon>Actinomycetes</taxon>
        <taxon>Micromonosporales</taxon>
        <taxon>Micromonosporaceae</taxon>
        <taxon>Paractinoplanes</taxon>
    </lineage>
</organism>
<gene>
    <name evidence="2" type="ORF">Afe05nite_08560</name>
</gene>
<evidence type="ECO:0000313" key="3">
    <source>
        <dbReference type="Proteomes" id="UP000598174"/>
    </source>
</evidence>
<evidence type="ECO:0000259" key="1">
    <source>
        <dbReference type="Pfam" id="PF01370"/>
    </source>
</evidence>
<dbReference type="RefSeq" id="WP_203815646.1">
    <property type="nucleotide sequence ID" value="NZ_BAAABP010000014.1"/>
</dbReference>
<dbReference type="InterPro" id="IPR001509">
    <property type="entry name" value="Epimerase_deHydtase"/>
</dbReference>
<comment type="caution">
    <text evidence="2">The sequence shown here is derived from an EMBL/GenBank/DDBJ whole genome shotgun (WGS) entry which is preliminary data.</text>
</comment>
<dbReference type="SUPFAM" id="SSF51735">
    <property type="entry name" value="NAD(P)-binding Rossmann-fold domains"/>
    <property type="match status" value="1"/>
</dbReference>
<dbReference type="CDD" id="cd05262">
    <property type="entry name" value="SDR_a7"/>
    <property type="match status" value="1"/>
</dbReference>
<dbReference type="PANTHER" id="PTHR48079">
    <property type="entry name" value="PROTEIN YEEZ"/>
    <property type="match status" value="1"/>
</dbReference>
<dbReference type="AlphaFoldDB" id="A0A919M740"/>
<keyword evidence="3" id="KW-1185">Reference proteome</keyword>
<dbReference type="EMBL" id="BOMM01000004">
    <property type="protein sequence ID" value="GIE09016.1"/>
    <property type="molecule type" value="Genomic_DNA"/>
</dbReference>
<evidence type="ECO:0000313" key="2">
    <source>
        <dbReference type="EMBL" id="GIE09016.1"/>
    </source>
</evidence>
<dbReference type="PANTHER" id="PTHR48079:SF6">
    <property type="entry name" value="NAD(P)-BINDING DOMAIN-CONTAINING PROTEIN-RELATED"/>
    <property type="match status" value="1"/>
</dbReference>
<dbReference type="GO" id="GO:0004029">
    <property type="term" value="F:aldehyde dehydrogenase (NAD+) activity"/>
    <property type="evidence" value="ECO:0007669"/>
    <property type="project" value="TreeGrafter"/>
</dbReference>
<sequence>MRIFVTGASGWIGSATVAELLRAGHQVVGLARSDASAAKLEAAGAEVRRGDLDDLDGLRAAAADSDGVIHLGYKHDFSPAGIAEGARTDRAAIDALGQALEGSGKPFVIASGVAGLATGRVATEQDRPDPDAYPRMANAAACLSYADRGVRATVVRFAPTVHGRGDYGFTAALVDIARRTGVSGYPGTGTNRWSAVHVSDAAVLVRLIVEQAPAGTSWHAVADQGVTTKEIAEAIGQALDLPVKPVADEHFEWLARFFAMDMPVSSDHTRHALGWNPTGPSLLADLDAGAYTS</sequence>
<proteinExistence type="predicted"/>
<feature type="domain" description="NAD-dependent epimerase/dehydratase" evidence="1">
    <location>
        <begin position="3"/>
        <end position="213"/>
    </location>
</feature>
<accession>A0A919M740</accession>
<dbReference type="GO" id="GO:0005737">
    <property type="term" value="C:cytoplasm"/>
    <property type="evidence" value="ECO:0007669"/>
    <property type="project" value="TreeGrafter"/>
</dbReference>
<dbReference type="Proteomes" id="UP000598174">
    <property type="component" value="Unassembled WGS sequence"/>
</dbReference>